<sequence>MDMVINVAALKDGEYDVVEQDIRAVVDVAKGKSISESHY</sequence>
<accession>A0A5S9MMQ2</accession>
<dbReference type="Proteomes" id="UP000464658">
    <property type="component" value="Chromosome"/>
</dbReference>
<dbReference type="Gene3D" id="3.20.20.70">
    <property type="entry name" value="Aldolase class I"/>
    <property type="match status" value="1"/>
</dbReference>
<gene>
    <name evidence="1" type="ORF">BsIDN1_69370</name>
</gene>
<reference evidence="1 2" key="1">
    <citation type="submission" date="2019-12" db="EMBL/GenBank/DDBJ databases">
        <title>Full genome sequence of a Bacillus safensis strain isolated from commercially available natto in Indonesia.</title>
        <authorList>
            <person name="Yoshida M."/>
            <person name="Uomi M."/>
            <person name="Waturangi D."/>
            <person name="Ekaputri J.J."/>
            <person name="Setiamarga D.H.E."/>
        </authorList>
    </citation>
    <scope>NUCLEOTIDE SEQUENCE [LARGE SCALE GENOMIC DNA]</scope>
    <source>
        <strain evidence="1 2">IDN1</strain>
    </source>
</reference>
<organism evidence="1 2">
    <name type="scientific">Bacillus safensis</name>
    <dbReference type="NCBI Taxonomy" id="561879"/>
    <lineage>
        <taxon>Bacteria</taxon>
        <taxon>Bacillati</taxon>
        <taxon>Bacillota</taxon>
        <taxon>Bacilli</taxon>
        <taxon>Bacillales</taxon>
        <taxon>Bacillaceae</taxon>
        <taxon>Bacillus</taxon>
    </lineage>
</organism>
<dbReference type="EMBL" id="AP021906">
    <property type="protein sequence ID" value="BBP93319.1"/>
    <property type="molecule type" value="Genomic_DNA"/>
</dbReference>
<evidence type="ECO:0000313" key="2">
    <source>
        <dbReference type="Proteomes" id="UP000464658"/>
    </source>
</evidence>
<protein>
    <submittedName>
        <fullName evidence="1">Uncharacterized protein</fullName>
    </submittedName>
</protein>
<dbReference type="InterPro" id="IPR013785">
    <property type="entry name" value="Aldolase_TIM"/>
</dbReference>
<name>A0A5S9MMQ2_BACIA</name>
<dbReference type="SUPFAM" id="SSF51569">
    <property type="entry name" value="Aldolase"/>
    <property type="match status" value="1"/>
</dbReference>
<dbReference type="AlphaFoldDB" id="A0A5S9MMQ2"/>
<dbReference type="CDD" id="cd00945">
    <property type="entry name" value="Aldolase_Class_I"/>
    <property type="match status" value="1"/>
</dbReference>
<evidence type="ECO:0000313" key="1">
    <source>
        <dbReference type="EMBL" id="BBP93319.1"/>
    </source>
</evidence>
<proteinExistence type="predicted"/>